<dbReference type="SUPFAM" id="SSF111331">
    <property type="entry name" value="NAD kinase/diacylglycerol kinase-like"/>
    <property type="match status" value="1"/>
</dbReference>
<dbReference type="Gene3D" id="3.40.50.10330">
    <property type="entry name" value="Probable inorganic polyphosphate/atp-NAD kinase, domain 1"/>
    <property type="match status" value="1"/>
</dbReference>
<evidence type="ECO:0000313" key="3">
    <source>
        <dbReference type="EMBL" id="ACG78466.1"/>
    </source>
</evidence>
<name>B4RE33_PHEZH</name>
<evidence type="ECO:0000259" key="2">
    <source>
        <dbReference type="PROSITE" id="PS50146"/>
    </source>
</evidence>
<evidence type="ECO:0000313" key="4">
    <source>
        <dbReference type="Proteomes" id="UP000001868"/>
    </source>
</evidence>
<dbReference type="EMBL" id="CP000747">
    <property type="protein sequence ID" value="ACG78466.1"/>
    <property type="molecule type" value="Genomic_DNA"/>
</dbReference>
<reference evidence="3 4" key="1">
    <citation type="journal article" date="2008" name="BMC Genomics">
        <title>Complete genome of Phenylobacterium zucineum - a novel facultative intracellular bacterium isolated from human erythroleukemia cell line K562.</title>
        <authorList>
            <person name="Luo Y."/>
            <person name="Xu X."/>
            <person name="Ding Z."/>
            <person name="Liu Z."/>
            <person name="Zhang B."/>
            <person name="Yan Z."/>
            <person name="Sun J."/>
            <person name="Hu S."/>
            <person name="Hu X."/>
        </authorList>
    </citation>
    <scope>NUCLEOTIDE SEQUENCE [LARGE SCALE GENOMIC DNA]</scope>
    <source>
        <strain evidence="3 4">HLK1</strain>
    </source>
</reference>
<protein>
    <recommendedName>
        <fullName evidence="2">DAGKc domain-containing protein</fullName>
    </recommendedName>
</protein>
<keyword evidence="4" id="KW-1185">Reference proteome</keyword>
<dbReference type="KEGG" id="pzu:PHZ_c2055"/>
<organism evidence="3 4">
    <name type="scientific">Phenylobacterium zucineum (strain HLK1)</name>
    <dbReference type="NCBI Taxonomy" id="450851"/>
    <lineage>
        <taxon>Bacteria</taxon>
        <taxon>Pseudomonadati</taxon>
        <taxon>Pseudomonadota</taxon>
        <taxon>Alphaproteobacteria</taxon>
        <taxon>Caulobacterales</taxon>
        <taxon>Caulobacteraceae</taxon>
        <taxon>Phenylobacterium</taxon>
    </lineage>
</organism>
<dbReference type="AlphaFoldDB" id="B4RE33"/>
<feature type="region of interest" description="Disordered" evidence="1">
    <location>
        <begin position="1"/>
        <end position="36"/>
    </location>
</feature>
<feature type="domain" description="DAGKc" evidence="2">
    <location>
        <begin position="36"/>
        <end position="172"/>
    </location>
</feature>
<sequence>MARGQARDRPVPGGGLDGDLPRRPPGPGGAGDGHAERPGRLLALALIRAGVIRNLKSHRNLAGAPALAPPGVLEAVPERPDDLTEALAWFAKSGVDFVVIDGGDGTVRDVLTRATEAYGDRLPTFGVIPNGKTNALALDLGVPLGTPVRAMLAAARDPAKRKVRACLEVVRAGADEPELRGFLFGMGAFVRGTELAQRTHGLGFFDNAAIVMTIAGAAARTLAGGPQDPWRRGEPATLALGEAAPETRDWFLVLAATLKRFPLGLQPFGPPHEGLKALAVEAPPRRLPMAVPTILRGAQPPWLERAGYRRRDVSSLSVSMEGGFTLDGEIYPGGDLTVRQGPDLEFVFV</sequence>
<feature type="compositionally biased region" description="Basic and acidic residues" evidence="1">
    <location>
        <begin position="1"/>
        <end position="10"/>
    </location>
</feature>
<gene>
    <name evidence="3" type="ordered locus">PHZ_c2055</name>
</gene>
<evidence type="ECO:0000256" key="1">
    <source>
        <dbReference type="SAM" id="MobiDB-lite"/>
    </source>
</evidence>
<dbReference type="eggNOG" id="COG1597">
    <property type="taxonomic scope" value="Bacteria"/>
</dbReference>
<dbReference type="Pfam" id="PF00781">
    <property type="entry name" value="DAGK_cat"/>
    <property type="match status" value="1"/>
</dbReference>
<dbReference type="STRING" id="450851.PHZ_c2055"/>
<accession>B4RE33</accession>
<dbReference type="InterPro" id="IPR017438">
    <property type="entry name" value="ATP-NAD_kinase_N"/>
</dbReference>
<dbReference type="InterPro" id="IPR001206">
    <property type="entry name" value="Diacylglycerol_kinase_cat_dom"/>
</dbReference>
<proteinExistence type="predicted"/>
<dbReference type="PROSITE" id="PS50146">
    <property type="entry name" value="DAGK"/>
    <property type="match status" value="1"/>
</dbReference>
<dbReference type="Proteomes" id="UP000001868">
    <property type="component" value="Chromosome"/>
</dbReference>
<dbReference type="InterPro" id="IPR016064">
    <property type="entry name" value="NAD/diacylglycerol_kinase_sf"/>
</dbReference>
<dbReference type="GO" id="GO:0016301">
    <property type="term" value="F:kinase activity"/>
    <property type="evidence" value="ECO:0007669"/>
    <property type="project" value="InterPro"/>
</dbReference>
<dbReference type="HOGENOM" id="CLU_074754_0_0_5"/>
<dbReference type="SMART" id="SM00046">
    <property type="entry name" value="DAGKc"/>
    <property type="match status" value="1"/>
</dbReference>